<dbReference type="RefSeq" id="WP_144899006.1">
    <property type="nucleotide sequence ID" value="NZ_VLKN01000003.1"/>
</dbReference>
<evidence type="ECO:0000256" key="2">
    <source>
        <dbReference type="SAM" id="MobiDB-lite"/>
    </source>
</evidence>
<dbReference type="InterPro" id="IPR029058">
    <property type="entry name" value="AB_hydrolase_fold"/>
</dbReference>
<reference evidence="5 6" key="1">
    <citation type="journal article" date="2015" name="Stand. Genomic Sci.">
        <title>Genomic Encyclopedia of Bacterial and Archaeal Type Strains, Phase III: the genomes of soil and plant-associated and newly described type strains.</title>
        <authorList>
            <person name="Whitman W.B."/>
            <person name="Woyke T."/>
            <person name="Klenk H.P."/>
            <person name="Zhou Y."/>
            <person name="Lilburn T.G."/>
            <person name="Beck B.J."/>
            <person name="De Vos P."/>
            <person name="Vandamme P."/>
            <person name="Eisen J.A."/>
            <person name="Garrity G."/>
            <person name="Hugenholtz P."/>
            <person name="Kyrpides N.C."/>
        </authorList>
    </citation>
    <scope>NUCLEOTIDE SEQUENCE [LARGE SCALE GENOMIC DNA]</scope>
    <source>
        <strain evidence="5 6">CGMCC 1.10821</strain>
    </source>
</reference>
<gene>
    <name evidence="5" type="ORF">IP90_01521</name>
</gene>
<feature type="signal peptide" evidence="3">
    <location>
        <begin position="1"/>
        <end position="27"/>
    </location>
</feature>
<dbReference type="Gene3D" id="3.40.50.1820">
    <property type="entry name" value="alpha/beta hydrolase"/>
    <property type="match status" value="1"/>
</dbReference>
<name>A0A562L848_9GAMM</name>
<keyword evidence="6" id="KW-1185">Reference proteome</keyword>
<feature type="region of interest" description="Disordered" evidence="2">
    <location>
        <begin position="677"/>
        <end position="698"/>
    </location>
</feature>
<dbReference type="Gene3D" id="2.120.10.30">
    <property type="entry name" value="TolB, C-terminal domain"/>
    <property type="match status" value="1"/>
</dbReference>
<keyword evidence="5" id="KW-0031">Aminopeptidase</keyword>
<dbReference type="OrthoDB" id="4269629at2"/>
<evidence type="ECO:0000256" key="3">
    <source>
        <dbReference type="SAM" id="SignalP"/>
    </source>
</evidence>
<dbReference type="GO" id="GO:0004177">
    <property type="term" value="F:aminopeptidase activity"/>
    <property type="evidence" value="ECO:0007669"/>
    <property type="project" value="UniProtKB-KW"/>
</dbReference>
<dbReference type="PANTHER" id="PTHR42776:SF27">
    <property type="entry name" value="DIPEPTIDYL PEPTIDASE FAMILY MEMBER 6"/>
    <property type="match status" value="1"/>
</dbReference>
<sequence>MTMFRTLYGMLALCTLLLAPRTLPAQAAESLRTAEGTQRALPRAPRLPRTAFLENRTLVAAQLSPAGDAVAYLREKKDSRGLWLLPAGGGNARMLVGSTQADQLMWSRDGRWLFLRASRVLSIVGVDGRTGVRVPLGGTERRRVMKLDTSQPAAVLLGERVRAGTGERWRIVRMDARGQRTLLREDAHWIHDVALDAQGRIVALARFEGDHDALYRVRPDGTLREVLRLRPMDRLDLLGMQADGSLLMAGNPGGNFRRVMRLDANDRLQTLHQDPRGEADLDEVVIDPRTQQPLAASYRSTVAATYGIGDAQAVVADIARKLPDRDIGLQAGSGPYARWLVSERAPTLRDPRWYLYDPRNGNLRRILDDPGITANAPKEATLAPKIAIDYTASDGMRVHGFLLLPPGVDPARAPLVAQVHGGPINHFRAGYDGIAQFLANRGYVVFQSNFRGSTGHGRSYTFASNGDYGNGRVQQDIVEGVRWLLAQGIGDADRVGIVGHSFGGYSTLLGLTFQPELFKVGVAGAPPADLGWSMRWLVEAGDQGDLPDRSLRHTLQALSLDATDRATYTRLHAQSPLVNAGKLQRPLVIIAGGADRTVAIREVIHYTATLKALGRPLTLLVEPGGAHSPVDPIPREAYIFAMETMLQRHLGSPAPEPPGQRLRAYLRENLRLAGPEFAEFSSHQRRNPLLTDNSDAQE</sequence>
<dbReference type="GO" id="GO:0006508">
    <property type="term" value="P:proteolysis"/>
    <property type="evidence" value="ECO:0007669"/>
    <property type="project" value="InterPro"/>
</dbReference>
<dbReference type="GO" id="GO:0004252">
    <property type="term" value="F:serine-type endopeptidase activity"/>
    <property type="evidence" value="ECO:0007669"/>
    <property type="project" value="TreeGrafter"/>
</dbReference>
<dbReference type="AlphaFoldDB" id="A0A562L848"/>
<evidence type="ECO:0000313" key="6">
    <source>
        <dbReference type="Proteomes" id="UP000315167"/>
    </source>
</evidence>
<keyword evidence="3" id="KW-0732">Signal</keyword>
<protein>
    <submittedName>
        <fullName evidence="5">Dipeptidyl aminopeptidase/acylaminoacyl peptidase</fullName>
    </submittedName>
</protein>
<feature type="domain" description="Peptidase S9 prolyl oligopeptidase catalytic" evidence="4">
    <location>
        <begin position="433"/>
        <end position="629"/>
    </location>
</feature>
<evidence type="ECO:0000259" key="4">
    <source>
        <dbReference type="Pfam" id="PF00326"/>
    </source>
</evidence>
<accession>A0A562L848</accession>
<organism evidence="5 6">
    <name type="scientific">Luteimonas cucumeris</name>
    <dbReference type="NCBI Taxonomy" id="985012"/>
    <lineage>
        <taxon>Bacteria</taxon>
        <taxon>Pseudomonadati</taxon>
        <taxon>Pseudomonadota</taxon>
        <taxon>Gammaproteobacteria</taxon>
        <taxon>Lysobacterales</taxon>
        <taxon>Lysobacteraceae</taxon>
        <taxon>Luteimonas</taxon>
    </lineage>
</organism>
<feature type="chain" id="PRO_5022151845" evidence="3">
    <location>
        <begin position="28"/>
        <end position="698"/>
    </location>
</feature>
<dbReference type="SUPFAM" id="SSF53474">
    <property type="entry name" value="alpha/beta-Hydrolases"/>
    <property type="match status" value="1"/>
</dbReference>
<dbReference type="SUPFAM" id="SSF82171">
    <property type="entry name" value="DPP6 N-terminal domain-like"/>
    <property type="match status" value="1"/>
</dbReference>
<evidence type="ECO:0000313" key="5">
    <source>
        <dbReference type="EMBL" id="TWI03706.1"/>
    </source>
</evidence>
<dbReference type="PANTHER" id="PTHR42776">
    <property type="entry name" value="SERINE PEPTIDASE S9 FAMILY MEMBER"/>
    <property type="match status" value="1"/>
</dbReference>
<dbReference type="Pfam" id="PF00326">
    <property type="entry name" value="Peptidase_S9"/>
    <property type="match status" value="1"/>
</dbReference>
<comment type="caution">
    <text evidence="5">The sequence shown here is derived from an EMBL/GenBank/DDBJ whole genome shotgun (WGS) entry which is preliminary data.</text>
</comment>
<keyword evidence="1" id="KW-0378">Hydrolase</keyword>
<keyword evidence="5" id="KW-0645">Protease</keyword>
<dbReference type="InterPro" id="IPR001375">
    <property type="entry name" value="Peptidase_S9_cat"/>
</dbReference>
<dbReference type="Proteomes" id="UP000315167">
    <property type="component" value="Unassembled WGS sequence"/>
</dbReference>
<evidence type="ECO:0000256" key="1">
    <source>
        <dbReference type="ARBA" id="ARBA00022801"/>
    </source>
</evidence>
<dbReference type="EMBL" id="VLKN01000003">
    <property type="protein sequence ID" value="TWI03706.1"/>
    <property type="molecule type" value="Genomic_DNA"/>
</dbReference>
<proteinExistence type="predicted"/>
<dbReference type="InterPro" id="IPR011042">
    <property type="entry name" value="6-blade_b-propeller_TolB-like"/>
</dbReference>